<organism evidence="2 3">
    <name type="scientific">Trichoderma ghanense</name>
    <dbReference type="NCBI Taxonomy" id="65468"/>
    <lineage>
        <taxon>Eukaryota</taxon>
        <taxon>Fungi</taxon>
        <taxon>Dikarya</taxon>
        <taxon>Ascomycota</taxon>
        <taxon>Pezizomycotina</taxon>
        <taxon>Sordariomycetes</taxon>
        <taxon>Hypocreomycetidae</taxon>
        <taxon>Hypocreales</taxon>
        <taxon>Hypocreaceae</taxon>
        <taxon>Trichoderma</taxon>
    </lineage>
</organism>
<proteinExistence type="predicted"/>
<gene>
    <name evidence="2" type="ORF">CCMA1212_005889</name>
</gene>
<evidence type="ECO:0000313" key="2">
    <source>
        <dbReference type="EMBL" id="TFB02423.1"/>
    </source>
</evidence>
<dbReference type="Proteomes" id="UP001642720">
    <property type="component" value="Unassembled WGS sequence"/>
</dbReference>
<evidence type="ECO:0000256" key="1">
    <source>
        <dbReference type="SAM" id="MobiDB-lite"/>
    </source>
</evidence>
<name>A0ABY2H2K8_9HYPO</name>
<feature type="compositionally biased region" description="Polar residues" evidence="1">
    <location>
        <begin position="731"/>
        <end position="740"/>
    </location>
</feature>
<keyword evidence="3" id="KW-1185">Reference proteome</keyword>
<protein>
    <submittedName>
        <fullName evidence="2">Uncharacterized protein</fullName>
    </submittedName>
</protein>
<comment type="caution">
    <text evidence="2">The sequence shown here is derived from an EMBL/GenBank/DDBJ whole genome shotgun (WGS) entry which is preliminary data.</text>
</comment>
<accession>A0ABY2H2K8</accession>
<feature type="region of interest" description="Disordered" evidence="1">
    <location>
        <begin position="440"/>
        <end position="554"/>
    </location>
</feature>
<feature type="region of interest" description="Disordered" evidence="1">
    <location>
        <begin position="649"/>
        <end position="702"/>
    </location>
</feature>
<feature type="compositionally biased region" description="Pro residues" evidence="1">
    <location>
        <begin position="656"/>
        <end position="672"/>
    </location>
</feature>
<evidence type="ECO:0000313" key="3">
    <source>
        <dbReference type="Proteomes" id="UP001642720"/>
    </source>
</evidence>
<feature type="compositionally biased region" description="Acidic residues" evidence="1">
    <location>
        <begin position="522"/>
        <end position="532"/>
    </location>
</feature>
<dbReference type="GeneID" id="300577584"/>
<feature type="compositionally biased region" description="Low complexity" evidence="1">
    <location>
        <begin position="535"/>
        <end position="546"/>
    </location>
</feature>
<feature type="region of interest" description="Disordered" evidence="1">
    <location>
        <begin position="717"/>
        <end position="782"/>
    </location>
</feature>
<reference evidence="2 3" key="1">
    <citation type="submission" date="2018-01" db="EMBL/GenBank/DDBJ databases">
        <title>Genome characterization of the sugarcane-associated fungus Trichoderma ghanense CCMA-1212 and their application in lignocelulose bioconversion.</title>
        <authorList>
            <person name="Steindorff A.S."/>
            <person name="Mendes T.D."/>
            <person name="Vilela E.S.D."/>
            <person name="Rodrigues D.S."/>
            <person name="Formighieri E.F."/>
            <person name="Melo I.S."/>
            <person name="Favaro L.C.L."/>
        </authorList>
    </citation>
    <scope>NUCLEOTIDE SEQUENCE [LARGE SCALE GENOMIC DNA]</scope>
    <source>
        <strain evidence="2 3">CCMA-1212</strain>
    </source>
</reference>
<dbReference type="RefSeq" id="XP_073558624.1">
    <property type="nucleotide sequence ID" value="XM_073703134.1"/>
</dbReference>
<feature type="compositionally biased region" description="Basic residues" evidence="1">
    <location>
        <begin position="469"/>
        <end position="478"/>
    </location>
</feature>
<sequence length="797" mass="88027">MSGRRRRASTSSVETVDGDRIHWMKETSVVRSQPKDAPKDLYPCFELRDATVYDMNGESLENALNVVVRGPYIVRGHLVIDDISQTSYLIAKVRGSAPIEIRHCISYSIGEDEARPVVWVLGRGGWYEINPSEAYRPIFNKMCEATTMYYSLVDIYTSEKFSRPPVRANANALEALRDDFLQYAMKVGDGATFNEVVQRCAEHAIFFVCQFGQESLELIDWKQTRFHRWFTAQHADVVRETELALKNPRKPVSPARDVASPAPSHRLSTRNTRSLSIEIDADTVQLSKRPKPSPLADVASPGAAAQRPAIPTLSAEATMSPAANDESPFASVHNAIERLYEERRGAKKGITATNAANGLYFHYKFPNYKDGSPGSHRVPVEEVLHYYAAALLQTLDRAKYQPHGLYTYLEELAAKPFSPRALKPSDFPYRLEPRKTIVRASKKVALGSGDPESSPRDDGTPGSSDPPRHAGKTVKRPGRQPGKTSALRISAYKKRTFADIGDESEPDSEASGVKRSHYFSDRDDEEEEEDVSMQDSADAGASRDAGLVVQPPSEDAEPIQILIRAEKIPSTMPRGPDDTWTCDQDGCAYIVRGGDAHACQVRIQRHFEEHDEQSKRLNLAVTESTRGHMPIKYAYFPPFLILAEMPPANETTTMTSPPPPPARTSYPSPEPDAVPVGIPNGLPGDPTDDPPDDAPDVVPDLSGSATESFRQLVAQFRRRPQPVSDRIPSLTLLQSSSREAQANGRKGAAGPAVADPGRNAPVPNQEETDSMTLRLDDDDYSDDDYILISSSRCTQPV</sequence>
<dbReference type="EMBL" id="PPTA01000007">
    <property type="protein sequence ID" value="TFB02423.1"/>
    <property type="molecule type" value="Genomic_DNA"/>
</dbReference>
<feature type="compositionally biased region" description="Acidic residues" evidence="1">
    <location>
        <begin position="686"/>
        <end position="695"/>
    </location>
</feature>
<feature type="region of interest" description="Disordered" evidence="1">
    <location>
        <begin position="248"/>
        <end position="271"/>
    </location>
</feature>